<name>A0A7W7YST3_9HYPH</name>
<dbReference type="Proteomes" id="UP000535406">
    <property type="component" value="Unassembled WGS sequence"/>
</dbReference>
<gene>
    <name evidence="1" type="ORF">HNQ66_001093</name>
</gene>
<reference evidence="1 2" key="1">
    <citation type="submission" date="2020-08" db="EMBL/GenBank/DDBJ databases">
        <title>Genomic Encyclopedia of Type Strains, Phase IV (KMG-IV): sequencing the most valuable type-strain genomes for metagenomic binning, comparative biology and taxonomic classification.</title>
        <authorList>
            <person name="Goeker M."/>
        </authorList>
    </citation>
    <scope>NUCLEOTIDE SEQUENCE [LARGE SCALE GENOMIC DNA]</scope>
    <source>
        <strain evidence="1 2">DSM 21319</strain>
    </source>
</reference>
<protein>
    <submittedName>
        <fullName evidence="1">Uncharacterized protein</fullName>
    </submittedName>
</protein>
<keyword evidence="2" id="KW-1185">Reference proteome</keyword>
<dbReference type="EMBL" id="JACHIK010000003">
    <property type="protein sequence ID" value="MBB5041710.1"/>
    <property type="molecule type" value="Genomic_DNA"/>
</dbReference>
<organism evidence="1 2">
    <name type="scientific">Shinella fusca</name>
    <dbReference type="NCBI Taxonomy" id="544480"/>
    <lineage>
        <taxon>Bacteria</taxon>
        <taxon>Pseudomonadati</taxon>
        <taxon>Pseudomonadota</taxon>
        <taxon>Alphaproteobacteria</taxon>
        <taxon>Hyphomicrobiales</taxon>
        <taxon>Rhizobiaceae</taxon>
        <taxon>Shinella</taxon>
    </lineage>
</organism>
<sequence length="48" mass="5332">MAALTIFSMLFISAVFTVDFARTIIEIKREREALKAIRLKTKAGGFGV</sequence>
<evidence type="ECO:0000313" key="1">
    <source>
        <dbReference type="EMBL" id="MBB5041710.1"/>
    </source>
</evidence>
<comment type="caution">
    <text evidence="1">The sequence shown here is derived from an EMBL/GenBank/DDBJ whole genome shotgun (WGS) entry which is preliminary data.</text>
</comment>
<dbReference type="AlphaFoldDB" id="A0A7W7YST3"/>
<dbReference type="RefSeq" id="WP_184141656.1">
    <property type="nucleotide sequence ID" value="NZ_JACHIK010000003.1"/>
</dbReference>
<proteinExistence type="predicted"/>
<accession>A0A7W7YST3</accession>
<evidence type="ECO:0000313" key="2">
    <source>
        <dbReference type="Proteomes" id="UP000535406"/>
    </source>
</evidence>